<accession>D8P3C9</accession>
<dbReference type="InterPro" id="IPR036412">
    <property type="entry name" value="HAD-like_sf"/>
</dbReference>
<evidence type="ECO:0000313" key="1">
    <source>
        <dbReference type="EMBL" id="CBJ53415.1"/>
    </source>
</evidence>
<dbReference type="Gene3D" id="3.40.50.1000">
    <property type="entry name" value="HAD superfamily/HAD-like"/>
    <property type="match status" value="1"/>
</dbReference>
<keyword evidence="1" id="KW-0614">Plasmid</keyword>
<organism evidence="1">
    <name type="scientific">Ralstonia solanacearum CFBP2957</name>
    <dbReference type="NCBI Taxonomy" id="859656"/>
    <lineage>
        <taxon>Bacteria</taxon>
        <taxon>Pseudomonadati</taxon>
        <taxon>Pseudomonadota</taxon>
        <taxon>Betaproteobacteria</taxon>
        <taxon>Burkholderiales</taxon>
        <taxon>Burkholderiaceae</taxon>
        <taxon>Ralstonia</taxon>
        <taxon>Ralstonia solanacearum species complex</taxon>
    </lineage>
</organism>
<reference evidence="1" key="2">
    <citation type="submission" date="2010-02" db="EMBL/GenBank/DDBJ databases">
        <authorList>
            <person name="Genoscope - CEA"/>
        </authorList>
    </citation>
    <scope>NUCLEOTIDE SEQUENCE</scope>
    <source>
        <strain evidence="1">CFBP2957</strain>
        <plasmid evidence="1">RCFBPv3_mp</plasmid>
    </source>
</reference>
<dbReference type="AlphaFoldDB" id="D8P3C9"/>
<evidence type="ECO:0008006" key="2">
    <source>
        <dbReference type="Google" id="ProtNLM"/>
    </source>
</evidence>
<reference evidence="1" key="1">
    <citation type="journal article" date="2010" name="BMC Genomics">
        <title>Genomes of three tomato pathogens within the Ralstonia solanacearum species complex reveal significant evolutionary divergence.</title>
        <authorList>
            <person name="Remenant B."/>
            <person name="Coupat-Goutaland B."/>
            <person name="Guidot A."/>
            <person name="Cellier G."/>
            <person name="Wicker E."/>
            <person name="Allen C."/>
            <person name="Fegan M."/>
            <person name="Pruvost O."/>
            <person name="Elbaz M."/>
            <person name="Calteau A."/>
            <person name="Salvignol G."/>
            <person name="Mornico D."/>
            <person name="Mangenot S."/>
            <person name="Barbe V."/>
            <person name="Medigue C."/>
            <person name="Prior P."/>
        </authorList>
    </citation>
    <scope>NUCLEOTIDE SEQUENCE [LARGE SCALE GENOMIC DNA]</scope>
    <source>
        <strain evidence="1">CFBP2957</strain>
        <plasmid evidence="1">RCFBPv3_mp</plasmid>
    </source>
</reference>
<geneLocation type="plasmid" evidence="1">
    <name>RCFBPv3_mp</name>
</geneLocation>
<gene>
    <name evidence="1" type="ORF">RCFBP_mp10628</name>
</gene>
<dbReference type="InterPro" id="IPR023198">
    <property type="entry name" value="PGP-like_dom2"/>
</dbReference>
<dbReference type="SUPFAM" id="SSF56784">
    <property type="entry name" value="HAD-like"/>
    <property type="match status" value="1"/>
</dbReference>
<dbReference type="InterPro" id="IPR023214">
    <property type="entry name" value="HAD_sf"/>
</dbReference>
<dbReference type="EMBL" id="FP885907">
    <property type="protein sequence ID" value="CBJ53415.1"/>
    <property type="molecule type" value="Genomic_DNA"/>
</dbReference>
<dbReference type="Gene3D" id="1.10.150.240">
    <property type="entry name" value="Putative phosphatase, domain 2"/>
    <property type="match status" value="1"/>
</dbReference>
<dbReference type="PATRIC" id="fig|859656.5.peg.3824"/>
<proteinExistence type="predicted"/>
<sequence length="105" mass="11481">MPAFLFDMDGTRLNSVRSTERIWGAWACRHGIDVTSLLRTIHGVRTRETVLRQNIPGIDVDAEVAAIMQAEMKGPGSMTETLMPKAATSWARESTNPAIAALEAL</sequence>
<protein>
    <recommendedName>
        <fullName evidence="2">HAD family hydrolase</fullName>
    </recommendedName>
</protein>
<name>D8P3C9_RALSL</name>